<evidence type="ECO:0000256" key="8">
    <source>
        <dbReference type="RuleBase" id="RU000325"/>
    </source>
</evidence>
<accession>A0A2Z5FPE4</accession>
<evidence type="ECO:0000313" key="10">
    <source>
        <dbReference type="EMBL" id="AXC08494.1"/>
    </source>
</evidence>
<dbReference type="FunFam" id="2.40.30.10:FF:000005">
    <property type="entry name" value="Elongation factor 1-alpha"/>
    <property type="match status" value="1"/>
</dbReference>
<protein>
    <recommendedName>
        <fullName evidence="8">Elongation factor 1-alpha</fullName>
    </recommendedName>
</protein>
<dbReference type="InterPro" id="IPR009000">
    <property type="entry name" value="Transl_B-barrel_sf"/>
</dbReference>
<dbReference type="Pfam" id="PF03144">
    <property type="entry name" value="GTP_EFTU_D2"/>
    <property type="match status" value="1"/>
</dbReference>
<evidence type="ECO:0000256" key="5">
    <source>
        <dbReference type="ARBA" id="ARBA00022768"/>
    </source>
</evidence>
<sequence length="448" mass="49244">MGKEKAHISLVVIGHVDVGKSTTTGHLIYKCGGIDKRTIEKFEAEADNIGKGSFKYAWVLDKLKAERERGITIDISLWKFETDKYYFTIIDAPGHRDFIKNMITGTSQADCAILVVAATVGEFEAGISKDGQTREHVLLSYTLGVRQMIVAVNKMDDKSVNYNQARYEEIKSEMGNYLKKVGYNPAKIPVIPISGFNGDNMLEASTNMPWYKGDTLYQALDNLEVPKRPIEKPLRLPIQDVFKIGGIGTVPVGRVETGVLKPGQIVTIAPAMITTECKSVEMHHTSLPQAIPGDNVGFNVKSVSVKDIKRGFVVGDSKEDPPAEAEMFAAQVIVMNHPGQIQNGYTPVLDCHTAHIACKFAEITAKIDRRTNKVMDEAPKFIKNGDSAMVNLIPSKPMVVEPFTDYPPLGRFAVRDMRSTVAVGVIKTVTKKSRDAKMTKAAAKAAKK</sequence>
<dbReference type="Proteomes" id="UP001281761">
    <property type="component" value="Unassembled WGS sequence"/>
</dbReference>
<dbReference type="EMBL" id="JARBJD010000209">
    <property type="protein sequence ID" value="KAK2947156.1"/>
    <property type="molecule type" value="Genomic_DNA"/>
</dbReference>
<dbReference type="AlphaFoldDB" id="A0A2Z5FPE4"/>
<comment type="similarity">
    <text evidence="2 8">Belongs to the TRAFAC class translation factor GTPase superfamily. Classic translation factor GTPase family. EF-Tu/EF-1A subfamily.</text>
</comment>
<dbReference type="HAMAP" id="MF_00118_A">
    <property type="entry name" value="EF_Tu_A"/>
    <property type="match status" value="1"/>
</dbReference>
<dbReference type="Pfam" id="PF00009">
    <property type="entry name" value="GTP_EFTU"/>
    <property type="match status" value="1"/>
</dbReference>
<dbReference type="PROSITE" id="PS51722">
    <property type="entry name" value="G_TR_2"/>
    <property type="match status" value="1"/>
</dbReference>
<dbReference type="SUPFAM" id="SSF52540">
    <property type="entry name" value="P-loop containing nucleoside triphosphate hydrolases"/>
    <property type="match status" value="1"/>
</dbReference>
<dbReference type="GO" id="GO:0005525">
    <property type="term" value="F:GTP binding"/>
    <property type="evidence" value="ECO:0007669"/>
    <property type="project" value="UniProtKB-UniRule"/>
</dbReference>
<dbReference type="CDD" id="cd03705">
    <property type="entry name" value="EF1_alpha_III"/>
    <property type="match status" value="1"/>
</dbReference>
<gene>
    <name evidence="11" type="ORF">BLNAU_17928</name>
    <name evidence="12" type="ORF">BLNAU_17932</name>
</gene>
<dbReference type="PROSITE" id="PS00301">
    <property type="entry name" value="G_TR_1"/>
    <property type="match status" value="1"/>
</dbReference>
<evidence type="ECO:0000313" key="13">
    <source>
        <dbReference type="Proteomes" id="UP001281761"/>
    </source>
</evidence>
<keyword evidence="3" id="KW-0963">Cytoplasm</keyword>
<dbReference type="SUPFAM" id="SSF50447">
    <property type="entry name" value="Translation proteins"/>
    <property type="match status" value="1"/>
</dbReference>
<evidence type="ECO:0000256" key="7">
    <source>
        <dbReference type="ARBA" id="ARBA00023134"/>
    </source>
</evidence>
<evidence type="ECO:0000256" key="4">
    <source>
        <dbReference type="ARBA" id="ARBA00022741"/>
    </source>
</evidence>
<comment type="function">
    <text evidence="8">This protein promotes the GTP-dependent binding of aminoacyl-tRNA to the A-site of ribosomes during protein biosynthesis.</text>
</comment>
<evidence type="ECO:0000313" key="12">
    <source>
        <dbReference type="EMBL" id="KAK2947156.1"/>
    </source>
</evidence>
<evidence type="ECO:0000256" key="6">
    <source>
        <dbReference type="ARBA" id="ARBA00022917"/>
    </source>
</evidence>
<dbReference type="GO" id="GO:0003924">
    <property type="term" value="F:GTPase activity"/>
    <property type="evidence" value="ECO:0007669"/>
    <property type="project" value="UniProtKB-UniRule"/>
</dbReference>
<dbReference type="CDD" id="cd01883">
    <property type="entry name" value="EF1_alpha"/>
    <property type="match status" value="1"/>
</dbReference>
<dbReference type="CDD" id="cd03693">
    <property type="entry name" value="EF1_alpha_II"/>
    <property type="match status" value="1"/>
</dbReference>
<reference evidence="11 13" key="2">
    <citation type="journal article" date="2022" name="bioRxiv">
        <title>Genomics of Preaxostyla Flagellates Illuminates Evolutionary Transitions and the Path Towards Mitochondrial Loss.</title>
        <authorList>
            <person name="Novak L.V.F."/>
            <person name="Treitli S.C."/>
            <person name="Pyrih J."/>
            <person name="Halakuc P."/>
            <person name="Pipaliya S.V."/>
            <person name="Vacek V."/>
            <person name="Brzon O."/>
            <person name="Soukal P."/>
            <person name="Eme L."/>
            <person name="Dacks J.B."/>
            <person name="Karnkowska A."/>
            <person name="Elias M."/>
            <person name="Hampl V."/>
        </authorList>
    </citation>
    <scope>NUCLEOTIDE SEQUENCE [LARGE SCALE GENOMIC DNA]</scope>
    <source>
        <strain evidence="11">NAU3</strain>
        <tissue evidence="11">Gut</tissue>
    </source>
</reference>
<keyword evidence="7 8" id="KW-0342">GTP-binding</keyword>
<dbReference type="EMBL" id="JARBJD010000209">
    <property type="protein sequence ID" value="KAK2947152.1"/>
    <property type="molecule type" value="Genomic_DNA"/>
</dbReference>
<dbReference type="SUPFAM" id="SSF50465">
    <property type="entry name" value="EF-Tu/eEF-1alpha/eIF2-gamma C-terminal domain"/>
    <property type="match status" value="1"/>
</dbReference>
<evidence type="ECO:0000313" key="11">
    <source>
        <dbReference type="EMBL" id="KAK2947152.1"/>
    </source>
</evidence>
<dbReference type="PANTHER" id="PTHR23115">
    <property type="entry name" value="TRANSLATION FACTOR"/>
    <property type="match status" value="1"/>
</dbReference>
<dbReference type="NCBIfam" id="TIGR00483">
    <property type="entry name" value="EF-1_alpha"/>
    <property type="match status" value="1"/>
</dbReference>
<dbReference type="InterPro" id="IPR050100">
    <property type="entry name" value="TRAFAC_GTPase_members"/>
</dbReference>
<dbReference type="InterPro" id="IPR027417">
    <property type="entry name" value="P-loop_NTPase"/>
</dbReference>
<evidence type="ECO:0000259" key="9">
    <source>
        <dbReference type="PROSITE" id="PS51722"/>
    </source>
</evidence>
<dbReference type="GO" id="GO:0005737">
    <property type="term" value="C:cytoplasm"/>
    <property type="evidence" value="ECO:0007669"/>
    <property type="project" value="UniProtKB-SubCell"/>
</dbReference>
<dbReference type="GO" id="GO:0003746">
    <property type="term" value="F:translation elongation factor activity"/>
    <property type="evidence" value="ECO:0007669"/>
    <property type="project" value="UniProtKB-UniRule"/>
</dbReference>
<feature type="domain" description="Tr-type G" evidence="9">
    <location>
        <begin position="5"/>
        <end position="230"/>
    </location>
</feature>
<dbReference type="InterPro" id="IPR004539">
    <property type="entry name" value="Transl_elong_EF1A_euk/arc"/>
</dbReference>
<dbReference type="InterPro" id="IPR054696">
    <property type="entry name" value="GTP-eEF1A_C"/>
</dbReference>
<dbReference type="InterPro" id="IPR031157">
    <property type="entry name" value="G_TR_CS"/>
</dbReference>
<dbReference type="FunFam" id="2.40.30.10:FF:000003">
    <property type="entry name" value="Elongation factor 1-alpha"/>
    <property type="match status" value="1"/>
</dbReference>
<dbReference type="InterPro" id="IPR000795">
    <property type="entry name" value="T_Tr_GTP-bd_dom"/>
</dbReference>
<organism evidence="10">
    <name type="scientific">Blattamonas nauphoetae</name>
    <dbReference type="NCBI Taxonomy" id="2049346"/>
    <lineage>
        <taxon>Eukaryota</taxon>
        <taxon>Metamonada</taxon>
        <taxon>Preaxostyla</taxon>
        <taxon>Oxymonadida</taxon>
        <taxon>Blattamonas</taxon>
    </lineage>
</organism>
<evidence type="ECO:0000256" key="1">
    <source>
        <dbReference type="ARBA" id="ARBA00004496"/>
    </source>
</evidence>
<dbReference type="PRINTS" id="PR00315">
    <property type="entry name" value="ELONGATNFCT"/>
</dbReference>
<dbReference type="InterPro" id="IPR004161">
    <property type="entry name" value="EFTu-like_2"/>
</dbReference>
<dbReference type="EMBL" id="MF784447">
    <property type="protein sequence ID" value="AXC08494.1"/>
    <property type="molecule type" value="mRNA"/>
</dbReference>
<keyword evidence="5 8" id="KW-0251">Elongation factor</keyword>
<keyword evidence="4 8" id="KW-0547">Nucleotide-binding</keyword>
<dbReference type="Pfam" id="PF22594">
    <property type="entry name" value="GTP-eEF1A_C"/>
    <property type="match status" value="1"/>
</dbReference>
<keyword evidence="13" id="KW-1185">Reference proteome</keyword>
<evidence type="ECO:0000256" key="2">
    <source>
        <dbReference type="ARBA" id="ARBA00007249"/>
    </source>
</evidence>
<dbReference type="FunFam" id="3.40.50.300:FF:000090">
    <property type="entry name" value="Elongation factor 1-alpha"/>
    <property type="match status" value="1"/>
</dbReference>
<dbReference type="Gene3D" id="2.40.30.10">
    <property type="entry name" value="Translation factors"/>
    <property type="match status" value="2"/>
</dbReference>
<proteinExistence type="evidence at transcript level"/>
<dbReference type="InterPro" id="IPR009001">
    <property type="entry name" value="Transl_elong_EF1A/Init_IF2_C"/>
</dbReference>
<dbReference type="Gene3D" id="3.40.50.300">
    <property type="entry name" value="P-loop containing nucleotide triphosphate hydrolases"/>
    <property type="match status" value="1"/>
</dbReference>
<dbReference type="NCBIfam" id="NF008969">
    <property type="entry name" value="PRK12317.1"/>
    <property type="match status" value="1"/>
</dbReference>
<name>A0A2Z5FPE4_9EUKA</name>
<comment type="subcellular location">
    <subcellularLocation>
        <location evidence="1">Cytoplasm</location>
    </subcellularLocation>
</comment>
<evidence type="ECO:0000256" key="3">
    <source>
        <dbReference type="ARBA" id="ARBA00022490"/>
    </source>
</evidence>
<keyword evidence="6" id="KW-0648">Protein biosynthesis</keyword>
<reference evidence="10" key="1">
    <citation type="journal article" date="2018" name="Protist">
        <title>Molecular and Morphological Diversity of the Oxymonad Genera Monocercomonoides and Blattamonas gen. nov.</title>
        <authorList>
            <person name="Treitli S.C."/>
            <person name="Kotyk M."/>
            <person name="Yubuki N."/>
            <person name="Jirounkova E."/>
            <person name="Vlasakova J."/>
            <person name="Butovicova P."/>
            <person name="Sipek P."/>
            <person name="Cepicka I."/>
            <person name="Hampl V."/>
        </authorList>
    </citation>
    <scope>NUCLEOTIDE SEQUENCE</scope>
</reference>